<name>M7TL30_EUTLA</name>
<sequence length="581" mass="65286">MSDIGYSSDDSDAAEERVTLESINQRKTINSSLSSTYAAQWGPVEAFREIVQNWRDAIIDSFKLQERDFHVTREENENEILYTATAQSSSSRKPKKVGECLGFIRWSCQKKVGIVEVTNRQATLQPKNLDMGGTSKKNESTQAGIHGEGLKVALLVILRSPQNHAVICRSGGFKWNFNFSNQGKLFTMLMRMTPAAITKTRDQASKEIGNTLLPFSPVPNEDVQFFIGGVGRGRNEKGYPVDRSGVTKEEFKEWTKAAIFLQEIDQQHSIRTNEGDLITDERFSGRIYLKGLLLKESKPSKSASLTGLKLKYGYNFATGQTNRDRQSIATANEESRAILSIWGNVLDMRPTPTELIEEFHNMLNSKVRYADVAKAESYIKSSTADLLKNYLFSEQFKNKWTAAEEERKRFQAAEVVSIPQEHFAKAIARLLRAALASCPQTKDMTLHFVDGGSLGLDSFCLWDQGETKIHARWLAMDRTLQELGLAADETIRVVDIVQITVKRFFVVLAEDPVIDHTLYSPAAHPEQYFTQGDPIETLDVMAMDWFRGVNSTNGPEAALGIKKDQASNGTQKPRCKKRRIS</sequence>
<evidence type="ECO:0000313" key="3">
    <source>
        <dbReference type="Proteomes" id="UP000012174"/>
    </source>
</evidence>
<dbReference type="KEGG" id="ela:UCREL1_5542"/>
<evidence type="ECO:0000313" key="2">
    <source>
        <dbReference type="EMBL" id="EMR67455.1"/>
    </source>
</evidence>
<evidence type="ECO:0000256" key="1">
    <source>
        <dbReference type="SAM" id="MobiDB-lite"/>
    </source>
</evidence>
<dbReference type="EMBL" id="KB706432">
    <property type="protein sequence ID" value="EMR67455.1"/>
    <property type="molecule type" value="Genomic_DNA"/>
</dbReference>
<dbReference type="eggNOG" id="ENOG502SKW0">
    <property type="taxonomic scope" value="Eukaryota"/>
</dbReference>
<gene>
    <name evidence="2" type="ORF">UCREL1_5542</name>
</gene>
<dbReference type="OMA" id="TRKEIAW"/>
<dbReference type="Proteomes" id="UP000012174">
    <property type="component" value="Unassembled WGS sequence"/>
</dbReference>
<keyword evidence="3" id="KW-1185">Reference proteome</keyword>
<accession>M7TL30</accession>
<dbReference type="HOGENOM" id="CLU_469310_0_0_1"/>
<dbReference type="OrthoDB" id="5376140at2759"/>
<reference evidence="3" key="1">
    <citation type="journal article" date="2013" name="Genome Announc.">
        <title>Draft genome sequence of the grapevine dieback fungus Eutypa lata UCR-EL1.</title>
        <authorList>
            <person name="Blanco-Ulate B."/>
            <person name="Rolshausen P.E."/>
            <person name="Cantu D."/>
        </authorList>
    </citation>
    <scope>NUCLEOTIDE SEQUENCE [LARGE SCALE GENOMIC DNA]</scope>
    <source>
        <strain evidence="3">UCR-EL1</strain>
    </source>
</reference>
<organism evidence="2 3">
    <name type="scientific">Eutypa lata (strain UCR-EL1)</name>
    <name type="common">Grapevine dieback disease fungus</name>
    <name type="synonym">Eutypa armeniacae</name>
    <dbReference type="NCBI Taxonomy" id="1287681"/>
    <lineage>
        <taxon>Eukaryota</taxon>
        <taxon>Fungi</taxon>
        <taxon>Dikarya</taxon>
        <taxon>Ascomycota</taxon>
        <taxon>Pezizomycotina</taxon>
        <taxon>Sordariomycetes</taxon>
        <taxon>Xylariomycetidae</taxon>
        <taxon>Xylariales</taxon>
        <taxon>Diatrypaceae</taxon>
        <taxon>Eutypa</taxon>
    </lineage>
</organism>
<protein>
    <submittedName>
        <fullName evidence="2">Uncharacterized protein</fullName>
    </submittedName>
</protein>
<dbReference type="AlphaFoldDB" id="M7TL30"/>
<proteinExistence type="predicted"/>
<feature type="region of interest" description="Disordered" evidence="1">
    <location>
        <begin position="562"/>
        <end position="581"/>
    </location>
</feature>